<gene>
    <name evidence="1" type="ORF">FKZ61_09010</name>
</gene>
<dbReference type="Gene3D" id="1.10.10.1150">
    <property type="entry name" value="Coenzyme PQQ synthesis protein D (PqqD)"/>
    <property type="match status" value="1"/>
</dbReference>
<dbReference type="Proteomes" id="UP000317371">
    <property type="component" value="Unassembled WGS sequence"/>
</dbReference>
<protein>
    <submittedName>
        <fullName evidence="1">HPr-rel-A system PqqD family peptide chaperone</fullName>
    </submittedName>
</protein>
<dbReference type="OrthoDB" id="285698at2"/>
<accession>A0A540VHG5</accession>
<keyword evidence="2" id="KW-1185">Reference proteome</keyword>
<name>A0A540VHG5_9CHLR</name>
<dbReference type="Pfam" id="PF05402">
    <property type="entry name" value="PqqD"/>
    <property type="match status" value="1"/>
</dbReference>
<reference evidence="1 2" key="1">
    <citation type="submission" date="2019-06" db="EMBL/GenBank/DDBJ databases">
        <title>Genome sequence of Litorilinea aerophila BAA-2444.</title>
        <authorList>
            <person name="Maclea K.S."/>
            <person name="Maurais E.G."/>
            <person name="Iannazzi L.C."/>
        </authorList>
    </citation>
    <scope>NUCLEOTIDE SEQUENCE [LARGE SCALE GENOMIC DNA]</scope>
    <source>
        <strain evidence="1 2">ATCC BAA-2444</strain>
    </source>
</reference>
<comment type="caution">
    <text evidence="1">The sequence shown here is derived from an EMBL/GenBank/DDBJ whole genome shotgun (WGS) entry which is preliminary data.</text>
</comment>
<dbReference type="InParanoid" id="A0A540VHG5"/>
<sequence length="103" mass="11527">MSRSLCPRRRNGLLEEAMGEELVVYDPETQKIHFLNGTASLVWQLCDGRHPLPELAAALHIRFHVPADRNVEADVEALLAELDRQGLLADPCPARRPDLRHGA</sequence>
<proteinExistence type="predicted"/>
<organism evidence="1 2">
    <name type="scientific">Litorilinea aerophila</name>
    <dbReference type="NCBI Taxonomy" id="1204385"/>
    <lineage>
        <taxon>Bacteria</taxon>
        <taxon>Bacillati</taxon>
        <taxon>Chloroflexota</taxon>
        <taxon>Caldilineae</taxon>
        <taxon>Caldilineales</taxon>
        <taxon>Caldilineaceae</taxon>
        <taxon>Litorilinea</taxon>
    </lineage>
</organism>
<dbReference type="NCBIfam" id="TIGR04353">
    <property type="entry name" value="PqqD_rel_X"/>
    <property type="match status" value="1"/>
</dbReference>
<dbReference type="InterPro" id="IPR041881">
    <property type="entry name" value="PqqD_sf"/>
</dbReference>
<dbReference type="AlphaFoldDB" id="A0A540VHG5"/>
<dbReference type="InterPro" id="IPR008792">
    <property type="entry name" value="PQQD"/>
</dbReference>
<evidence type="ECO:0000313" key="2">
    <source>
        <dbReference type="Proteomes" id="UP000317371"/>
    </source>
</evidence>
<evidence type="ECO:0000313" key="1">
    <source>
        <dbReference type="EMBL" id="TQE96208.1"/>
    </source>
</evidence>
<dbReference type="EMBL" id="VIGC01000009">
    <property type="protein sequence ID" value="TQE96208.1"/>
    <property type="molecule type" value="Genomic_DNA"/>
</dbReference>
<dbReference type="InterPro" id="IPR027599">
    <property type="entry name" value="PqqD-rel_X"/>
</dbReference>
<dbReference type="RefSeq" id="WP_141609761.1">
    <property type="nucleotide sequence ID" value="NZ_VIGC02000009.1"/>
</dbReference>